<dbReference type="InterPro" id="IPR021431">
    <property type="entry name" value="DUF3080"/>
</dbReference>
<keyword evidence="2" id="KW-1185">Reference proteome</keyword>
<dbReference type="Pfam" id="PF11279">
    <property type="entry name" value="DUF3080"/>
    <property type="match status" value="1"/>
</dbReference>
<reference evidence="1 2" key="1">
    <citation type="submission" date="2024-03" db="EMBL/GenBank/DDBJ databases">
        <title>Community enrichment and isolation of bacterial strains for fucoidan degradation.</title>
        <authorList>
            <person name="Sichert A."/>
        </authorList>
    </citation>
    <scope>NUCLEOTIDE SEQUENCE [LARGE SCALE GENOMIC DNA]</scope>
    <source>
        <strain evidence="1 2">AS76</strain>
    </source>
</reference>
<dbReference type="Proteomes" id="UP001449225">
    <property type="component" value="Unassembled WGS sequence"/>
</dbReference>
<sequence>MYRFRNSLKLLCWIGLGIFISGCEPSSPEDMLNNYQYRISNVMEVSQAVISDLPTRPAFPLRRHLIYPTLEVREGLLDVINLKTCNLLPLIAERNSSLGKVYAPSQKMRYELTFYHAIGQCKKALEDTPTADQALLAQVSSIYQAKHDNLPAELWNGIFTAKELELNFSRAKETLPLIDDGSSQNSINAMKTLIGIIRAPLAGDRWELPPALDTIESSYNVLYNNRSGPKILSSLQLLTTHLSQASDTLERGLQQKQLCFNNTPSTRAKIIQNVFYKYYIGEVQPYLANVHKYAVAWTAVNKELMASFKAYNLEPPEQLAKYQHVVLSHDEPDSLWARYLEARNKHTQSWQKLLKQCGMMPKHSD</sequence>
<gene>
    <name evidence="1" type="ORF">WNY58_03435</name>
</gene>
<organism evidence="1 2">
    <name type="scientific">Neptuniibacter pectenicola</name>
    <dbReference type="NCBI Taxonomy" id="1806669"/>
    <lineage>
        <taxon>Bacteria</taxon>
        <taxon>Pseudomonadati</taxon>
        <taxon>Pseudomonadota</taxon>
        <taxon>Gammaproteobacteria</taxon>
        <taxon>Oceanospirillales</taxon>
        <taxon>Oceanospirillaceae</taxon>
        <taxon>Neptuniibacter</taxon>
    </lineage>
</organism>
<comment type="caution">
    <text evidence="1">The sequence shown here is derived from an EMBL/GenBank/DDBJ whole genome shotgun (WGS) entry which is preliminary data.</text>
</comment>
<evidence type="ECO:0000313" key="2">
    <source>
        <dbReference type="Proteomes" id="UP001449225"/>
    </source>
</evidence>
<name>A0ABU9TNZ7_9GAMM</name>
<evidence type="ECO:0000313" key="1">
    <source>
        <dbReference type="EMBL" id="MEM5535439.1"/>
    </source>
</evidence>
<dbReference type="PROSITE" id="PS51257">
    <property type="entry name" value="PROKAR_LIPOPROTEIN"/>
    <property type="match status" value="1"/>
</dbReference>
<accession>A0ABU9TNZ7</accession>
<protein>
    <submittedName>
        <fullName evidence="1">DUF3080 family protein</fullName>
    </submittedName>
</protein>
<dbReference type="EMBL" id="JBBMRA010000002">
    <property type="protein sequence ID" value="MEM5535439.1"/>
    <property type="molecule type" value="Genomic_DNA"/>
</dbReference>
<proteinExistence type="predicted"/>